<keyword evidence="6 8" id="KW-0472">Membrane</keyword>
<dbReference type="Gene3D" id="3.60.110.10">
    <property type="entry name" value="Carbon-nitrogen hydrolase"/>
    <property type="match status" value="1"/>
</dbReference>
<dbReference type="AlphaFoldDB" id="A0A075JL05"/>
<keyword evidence="3 8" id="KW-0808">Transferase</keyword>
<dbReference type="InterPro" id="IPR036526">
    <property type="entry name" value="C-N_Hydrolase_sf"/>
</dbReference>
<protein>
    <recommendedName>
        <fullName evidence="8">Apolipoprotein N-acyltransferase</fullName>
        <shortName evidence="8">ALP N-acyltransferase</shortName>
        <ecNumber evidence="8">2.3.1.269</ecNumber>
    </recommendedName>
</protein>
<organism evidence="11 12">
    <name type="scientific">Dermacoccus nishinomiyaensis</name>
    <dbReference type="NCBI Taxonomy" id="1274"/>
    <lineage>
        <taxon>Bacteria</taxon>
        <taxon>Bacillati</taxon>
        <taxon>Actinomycetota</taxon>
        <taxon>Actinomycetes</taxon>
        <taxon>Micrococcales</taxon>
        <taxon>Dermacoccaceae</taxon>
        <taxon>Dermacoccus</taxon>
    </lineage>
</organism>
<dbReference type="PANTHER" id="PTHR38686">
    <property type="entry name" value="APOLIPOPROTEIN N-ACYLTRANSFERASE"/>
    <property type="match status" value="1"/>
</dbReference>
<evidence type="ECO:0000256" key="9">
    <source>
        <dbReference type="SAM" id="MobiDB-lite"/>
    </source>
</evidence>
<evidence type="ECO:0000259" key="10">
    <source>
        <dbReference type="PROSITE" id="PS50263"/>
    </source>
</evidence>
<feature type="transmembrane region" description="Helical" evidence="8">
    <location>
        <begin position="5"/>
        <end position="23"/>
    </location>
</feature>
<evidence type="ECO:0000256" key="7">
    <source>
        <dbReference type="ARBA" id="ARBA00023315"/>
    </source>
</evidence>
<evidence type="ECO:0000256" key="4">
    <source>
        <dbReference type="ARBA" id="ARBA00022692"/>
    </source>
</evidence>
<feature type="compositionally biased region" description="Low complexity" evidence="9">
    <location>
        <begin position="189"/>
        <end position="198"/>
    </location>
</feature>
<keyword evidence="5 8" id="KW-1133">Transmembrane helix</keyword>
<dbReference type="HAMAP" id="MF_01148">
    <property type="entry name" value="Lnt"/>
    <property type="match status" value="1"/>
</dbReference>
<dbReference type="NCBIfam" id="TIGR00546">
    <property type="entry name" value="lnt"/>
    <property type="match status" value="1"/>
</dbReference>
<dbReference type="SUPFAM" id="SSF56317">
    <property type="entry name" value="Carbon-nitrogen hydrolase"/>
    <property type="match status" value="1"/>
</dbReference>
<dbReference type="InterPro" id="IPR003010">
    <property type="entry name" value="C-N_Hydrolase"/>
</dbReference>
<proteinExistence type="inferred from homology"/>
<dbReference type="GO" id="GO:0016410">
    <property type="term" value="F:N-acyltransferase activity"/>
    <property type="evidence" value="ECO:0007669"/>
    <property type="project" value="UniProtKB-UniRule"/>
</dbReference>
<evidence type="ECO:0000256" key="2">
    <source>
        <dbReference type="ARBA" id="ARBA00022475"/>
    </source>
</evidence>
<dbReference type="HOGENOM" id="CLU_019563_0_1_11"/>
<dbReference type="RefSeq" id="WP_038568100.1">
    <property type="nucleotide sequence ID" value="NZ_CP008889.1"/>
</dbReference>
<accession>A0A075JL05</accession>
<comment type="similarity">
    <text evidence="8">Belongs to the CN hydrolase family. Apolipoprotein N-acyltransferase subfamily.</text>
</comment>
<feature type="region of interest" description="Disordered" evidence="9">
    <location>
        <begin position="189"/>
        <end position="222"/>
    </location>
</feature>
<dbReference type="Pfam" id="PF20154">
    <property type="entry name" value="LNT_N"/>
    <property type="match status" value="1"/>
</dbReference>
<comment type="catalytic activity">
    <reaction evidence="8">
        <text>N-terminal S-1,2-diacyl-sn-glyceryl-L-cysteinyl-[lipoprotein] + a glycerophospholipid = N-acyl-S-1,2-diacyl-sn-glyceryl-L-cysteinyl-[lipoprotein] + a 2-acyl-sn-glycero-3-phospholipid + H(+)</text>
        <dbReference type="Rhea" id="RHEA:48228"/>
        <dbReference type="Rhea" id="RHEA-COMP:14681"/>
        <dbReference type="Rhea" id="RHEA-COMP:14684"/>
        <dbReference type="ChEBI" id="CHEBI:15378"/>
        <dbReference type="ChEBI" id="CHEBI:136912"/>
        <dbReference type="ChEBI" id="CHEBI:140656"/>
        <dbReference type="ChEBI" id="CHEBI:140657"/>
        <dbReference type="ChEBI" id="CHEBI:140660"/>
        <dbReference type="EC" id="2.3.1.269"/>
    </reaction>
</comment>
<dbReference type="Pfam" id="PF00795">
    <property type="entry name" value="CN_hydrolase"/>
    <property type="match status" value="1"/>
</dbReference>
<dbReference type="PANTHER" id="PTHR38686:SF1">
    <property type="entry name" value="APOLIPOPROTEIN N-ACYLTRANSFERASE"/>
    <property type="match status" value="1"/>
</dbReference>
<keyword evidence="2 8" id="KW-1003">Cell membrane</keyword>
<comment type="function">
    <text evidence="8">Catalyzes the phospholipid dependent N-acylation of the N-terminal cysteine of apolipoprotein, the last step in lipoprotein maturation.</text>
</comment>
<feature type="transmembrane region" description="Helical" evidence="8">
    <location>
        <begin position="29"/>
        <end position="46"/>
    </location>
</feature>
<dbReference type="GO" id="GO:0042158">
    <property type="term" value="P:lipoprotein biosynthetic process"/>
    <property type="evidence" value="ECO:0007669"/>
    <property type="project" value="UniProtKB-UniRule"/>
</dbReference>
<comment type="subcellular location">
    <subcellularLocation>
        <location evidence="1 8">Cell membrane</location>
        <topology evidence="1 8">Multi-pass membrane protein</topology>
    </subcellularLocation>
</comment>
<evidence type="ECO:0000256" key="8">
    <source>
        <dbReference type="HAMAP-Rule" id="MF_01148"/>
    </source>
</evidence>
<evidence type="ECO:0000313" key="11">
    <source>
        <dbReference type="EMBL" id="AIF40778.1"/>
    </source>
</evidence>
<feature type="domain" description="CN hydrolase" evidence="10">
    <location>
        <begin position="266"/>
        <end position="518"/>
    </location>
</feature>
<dbReference type="EMBL" id="CP008889">
    <property type="protein sequence ID" value="AIF40778.1"/>
    <property type="molecule type" value="Genomic_DNA"/>
</dbReference>
<evidence type="ECO:0000256" key="6">
    <source>
        <dbReference type="ARBA" id="ARBA00023136"/>
    </source>
</evidence>
<name>A0A075JL05_9MICO</name>
<reference evidence="11 12" key="1">
    <citation type="submission" date="2014-07" db="EMBL/GenBank/DDBJ databases">
        <title>Genome Sequencing of Dermacoccus nishinomiyaensis.</title>
        <authorList>
            <person name="Hong K.W."/>
            <person name="Chan K.G."/>
        </authorList>
    </citation>
    <scope>NUCLEOTIDE SEQUENCE [LARGE SCALE GENOMIC DNA]</scope>
    <source>
        <strain evidence="11 12">M25</strain>
    </source>
</reference>
<comment type="pathway">
    <text evidence="8">Protein modification; lipoprotein biosynthesis (N-acyl transfer).</text>
</comment>
<evidence type="ECO:0000256" key="5">
    <source>
        <dbReference type="ARBA" id="ARBA00022989"/>
    </source>
</evidence>
<feature type="transmembrane region" description="Helical" evidence="8">
    <location>
        <begin position="53"/>
        <end position="73"/>
    </location>
</feature>
<dbReference type="KEGG" id="dni:HX89_07310"/>
<evidence type="ECO:0000256" key="1">
    <source>
        <dbReference type="ARBA" id="ARBA00004651"/>
    </source>
</evidence>
<keyword evidence="11" id="KW-0449">Lipoprotein</keyword>
<dbReference type="GeneID" id="41840961"/>
<feature type="transmembrane region" description="Helical" evidence="8">
    <location>
        <begin position="146"/>
        <end position="174"/>
    </location>
</feature>
<keyword evidence="12" id="KW-1185">Reference proteome</keyword>
<dbReference type="Proteomes" id="UP000027986">
    <property type="component" value="Chromosome"/>
</dbReference>
<dbReference type="eggNOG" id="COG0815">
    <property type="taxonomic scope" value="Bacteria"/>
</dbReference>
<dbReference type="InterPro" id="IPR004563">
    <property type="entry name" value="Apolipo_AcylTrfase"/>
</dbReference>
<dbReference type="EC" id="2.3.1.269" evidence="8"/>
<feature type="transmembrane region" description="Helical" evidence="8">
    <location>
        <begin position="232"/>
        <end position="252"/>
    </location>
</feature>
<feature type="transmembrane region" description="Helical" evidence="8">
    <location>
        <begin position="107"/>
        <end position="126"/>
    </location>
</feature>
<dbReference type="PROSITE" id="PS50263">
    <property type="entry name" value="CN_HYDROLASE"/>
    <property type="match status" value="1"/>
</dbReference>
<sequence length="565" mass="60033">MPTKALLRAFGAIGAGLLLWLAFPDHGLWWTPPIAVALITLCLWRVRARTGALLGFVFGMAFFLPTLSWSGVYVGAFPWTALAVLESLYMAALGAAVALVQRRRIAPFVVACLWVMQEWLRSTTPFGGFPWARLSFSQADAPWAPLIAWVSAPGLTFVLALAGAALASCVALAAPRLFTAERRGSASRTSASDSASVSDDAHTSANATGSGATPVGDARPDDARGITARLPIAVPAAAASTAVLALIVGSLITPGTSGRMLRVVGVQGNVPTEGLEFNAQRRAVLDNHVHATLDLAKQIDAGATPRPDVVVWPENASDIDPKRNPDAGAKIASALAAVNTPLIVGAVLNEPRPEVSNASMLYLPGKGLSDTYVKQHPVPFGEYIPYRSFFRTFSSQVDLVKADFASGPKVGLFTLPNAKGDVKLAPIICFEVAYDDLLRKPANQGAQIFAVQTNNATFGHTAESTQQLAISRLRALEYGRSIIHVSTVGVSALITPDGQLHERSELFTQKVLTGQLPLRSDATPAQRLGRWPEIAASVVSVVALAFALRHARLPRRRRKNGRGDA</sequence>
<dbReference type="CDD" id="cd07571">
    <property type="entry name" value="ALP_N-acyl_transferase"/>
    <property type="match status" value="1"/>
</dbReference>
<dbReference type="UniPathway" id="UPA00666"/>
<evidence type="ECO:0000313" key="12">
    <source>
        <dbReference type="Proteomes" id="UP000027986"/>
    </source>
</evidence>
<keyword evidence="4 8" id="KW-0812">Transmembrane</keyword>
<dbReference type="InterPro" id="IPR045378">
    <property type="entry name" value="LNT_N"/>
</dbReference>
<keyword evidence="7 8" id="KW-0012">Acyltransferase</keyword>
<evidence type="ECO:0000256" key="3">
    <source>
        <dbReference type="ARBA" id="ARBA00022679"/>
    </source>
</evidence>
<gene>
    <name evidence="8" type="primary">lnt</name>
    <name evidence="11" type="ORF">HX89_07310</name>
</gene>
<dbReference type="OrthoDB" id="9804277at2"/>
<feature type="transmembrane region" description="Helical" evidence="8">
    <location>
        <begin position="79"/>
        <end position="100"/>
    </location>
</feature>
<dbReference type="GO" id="GO:0005886">
    <property type="term" value="C:plasma membrane"/>
    <property type="evidence" value="ECO:0007669"/>
    <property type="project" value="UniProtKB-SubCell"/>
</dbReference>